<proteinExistence type="predicted"/>
<keyword evidence="3" id="KW-1185">Reference proteome</keyword>
<sequence length="141" mass="15699">MNKLVNVENVEYTFEQLTSALADQDEIDTIINTEALNLNSATSSVDEQDLMNELEELISSQSGIEAANESNDDSIKNIDNNAKSFKGAKKDKVTKSTKKNIIKSSKSELVPKKSYSKDETDDEDESKELTKQMNKAFILAE</sequence>
<evidence type="ECO:0000313" key="2">
    <source>
        <dbReference type="EMBL" id="OMJ21792.1"/>
    </source>
</evidence>
<comment type="caution">
    <text evidence="2">The sequence shown here is derived from an EMBL/GenBank/DDBJ whole genome shotgun (WGS) entry which is preliminary data.</text>
</comment>
<feature type="region of interest" description="Disordered" evidence="1">
    <location>
        <begin position="105"/>
        <end position="129"/>
    </location>
</feature>
<dbReference type="Proteomes" id="UP000187429">
    <property type="component" value="Unassembled WGS sequence"/>
</dbReference>
<evidence type="ECO:0000256" key="1">
    <source>
        <dbReference type="SAM" id="MobiDB-lite"/>
    </source>
</evidence>
<reference evidence="3" key="1">
    <citation type="submission" date="2017-01" db="EMBL/GenBank/DDBJ databases">
        <authorList>
            <person name="Wang Y."/>
            <person name="White M."/>
            <person name="Kvist S."/>
            <person name="Moncalvo J.-M."/>
        </authorList>
    </citation>
    <scope>NUCLEOTIDE SEQUENCE [LARGE SCALE GENOMIC DNA]</scope>
    <source>
        <strain evidence="3">ID-206-W2</strain>
    </source>
</reference>
<gene>
    <name evidence="2" type="ORF">AYI69_g5666</name>
</gene>
<name>A0A1R1Y497_9FUNG</name>
<accession>A0A1R1Y497</accession>
<dbReference type="EMBL" id="LSSM01002414">
    <property type="protein sequence ID" value="OMJ21792.1"/>
    <property type="molecule type" value="Genomic_DNA"/>
</dbReference>
<feature type="region of interest" description="Disordered" evidence="1">
    <location>
        <begin position="62"/>
        <end position="81"/>
    </location>
</feature>
<dbReference type="AlphaFoldDB" id="A0A1R1Y497"/>
<evidence type="ECO:0000313" key="3">
    <source>
        <dbReference type="Proteomes" id="UP000187429"/>
    </source>
</evidence>
<feature type="compositionally biased region" description="Basic and acidic residues" evidence="1">
    <location>
        <begin position="105"/>
        <end position="118"/>
    </location>
</feature>
<organism evidence="2 3">
    <name type="scientific">Smittium culicis</name>
    <dbReference type="NCBI Taxonomy" id="133412"/>
    <lineage>
        <taxon>Eukaryota</taxon>
        <taxon>Fungi</taxon>
        <taxon>Fungi incertae sedis</taxon>
        <taxon>Zoopagomycota</taxon>
        <taxon>Kickxellomycotina</taxon>
        <taxon>Harpellomycetes</taxon>
        <taxon>Harpellales</taxon>
        <taxon>Legeriomycetaceae</taxon>
        <taxon>Smittium</taxon>
    </lineage>
</organism>
<protein>
    <submittedName>
        <fullName evidence="2">Uncharacterized protein</fullName>
    </submittedName>
</protein>